<reference evidence="3 4" key="1">
    <citation type="submission" date="2021-03" db="EMBL/GenBank/DDBJ databases">
        <title>Complete genome of Streptomyces formicae strain 1H-GS9 (DSM 100524).</title>
        <authorList>
            <person name="Atanasov K.E."/>
            <person name="Altabella T."/>
            <person name="Ferrer A."/>
        </authorList>
    </citation>
    <scope>NUCLEOTIDE SEQUENCE [LARGE SCALE GENOMIC DNA]</scope>
    <source>
        <strain evidence="3 4">1H-GS9</strain>
    </source>
</reference>
<feature type="region of interest" description="Disordered" evidence="1">
    <location>
        <begin position="177"/>
        <end position="205"/>
    </location>
</feature>
<dbReference type="RefSeq" id="WP_242330221.1">
    <property type="nucleotide sequence ID" value="NZ_CP071872.1"/>
</dbReference>
<sequence length="205" mass="20314">MNAVATGVRPGTGTPAGVLAARALALLEERGETLAVAESLTGGLVAAELTAVPGASKSFRGSVTAYATGLKQDVLGVDGALLAARGAVDPEVAGQMAAGVRERLASGWGIATTGVAGPEPQDGRPVGTVFVAVAGPGGTRKVAPLRLNGDRAEIRRESVRSVLELLVAELTGAASPELTGDLAGGLTGELPGNERAQDTEQNGGT</sequence>
<dbReference type="Proteomes" id="UP000828924">
    <property type="component" value="Chromosome"/>
</dbReference>
<proteinExistence type="predicted"/>
<feature type="domain" description="CinA C-terminal" evidence="2">
    <location>
        <begin position="19"/>
        <end position="168"/>
    </location>
</feature>
<name>A0ABY3WJK3_9ACTN</name>
<dbReference type="EMBL" id="CP071872">
    <property type="protein sequence ID" value="UNM11649.1"/>
    <property type="molecule type" value="Genomic_DNA"/>
</dbReference>
<evidence type="ECO:0000256" key="1">
    <source>
        <dbReference type="SAM" id="MobiDB-lite"/>
    </source>
</evidence>
<organism evidence="3 4">
    <name type="scientific">Streptomyces formicae</name>
    <dbReference type="NCBI Taxonomy" id="1616117"/>
    <lineage>
        <taxon>Bacteria</taxon>
        <taxon>Bacillati</taxon>
        <taxon>Actinomycetota</taxon>
        <taxon>Actinomycetes</taxon>
        <taxon>Kitasatosporales</taxon>
        <taxon>Streptomycetaceae</taxon>
        <taxon>Streptomyces</taxon>
    </lineage>
</organism>
<accession>A0ABY3WJK3</accession>
<evidence type="ECO:0000313" key="3">
    <source>
        <dbReference type="EMBL" id="UNM11649.1"/>
    </source>
</evidence>
<dbReference type="NCBIfam" id="TIGR00199">
    <property type="entry name" value="PncC_domain"/>
    <property type="match status" value="1"/>
</dbReference>
<dbReference type="InterPro" id="IPR036653">
    <property type="entry name" value="CinA-like_C"/>
</dbReference>
<dbReference type="Pfam" id="PF02464">
    <property type="entry name" value="CinA"/>
    <property type="match status" value="1"/>
</dbReference>
<evidence type="ECO:0000259" key="2">
    <source>
        <dbReference type="Pfam" id="PF02464"/>
    </source>
</evidence>
<dbReference type="Gene3D" id="3.90.950.20">
    <property type="entry name" value="CinA-like"/>
    <property type="match status" value="1"/>
</dbReference>
<evidence type="ECO:0000313" key="4">
    <source>
        <dbReference type="Proteomes" id="UP000828924"/>
    </source>
</evidence>
<dbReference type="InterPro" id="IPR008136">
    <property type="entry name" value="CinA_C"/>
</dbReference>
<dbReference type="SUPFAM" id="SSF142433">
    <property type="entry name" value="CinA-like"/>
    <property type="match status" value="1"/>
</dbReference>
<keyword evidence="4" id="KW-1185">Reference proteome</keyword>
<gene>
    <name evidence="3" type="ORF">J4032_08935</name>
</gene>
<protein>
    <submittedName>
        <fullName evidence="3">CinA family protein</fullName>
    </submittedName>
</protein>